<dbReference type="OrthoDB" id="5559898at2759"/>
<evidence type="ECO:0000256" key="3">
    <source>
        <dbReference type="ARBA" id="ARBA00022490"/>
    </source>
</evidence>
<keyword evidence="5" id="KW-0539">Nucleus</keyword>
<evidence type="ECO:0008006" key="9">
    <source>
        <dbReference type="Google" id="ProtNLM"/>
    </source>
</evidence>
<feature type="compositionally biased region" description="Basic residues" evidence="6">
    <location>
        <begin position="420"/>
        <end position="434"/>
    </location>
</feature>
<dbReference type="InterPro" id="IPR038739">
    <property type="entry name" value="ARMC8/Vid28"/>
</dbReference>
<organism evidence="7 8">
    <name type="scientific">Asterophora parasitica</name>
    <dbReference type="NCBI Taxonomy" id="117018"/>
    <lineage>
        <taxon>Eukaryota</taxon>
        <taxon>Fungi</taxon>
        <taxon>Dikarya</taxon>
        <taxon>Basidiomycota</taxon>
        <taxon>Agaricomycotina</taxon>
        <taxon>Agaricomycetes</taxon>
        <taxon>Agaricomycetidae</taxon>
        <taxon>Agaricales</taxon>
        <taxon>Tricholomatineae</taxon>
        <taxon>Lyophyllaceae</taxon>
        <taxon>Asterophora</taxon>
    </lineage>
</organism>
<evidence type="ECO:0000256" key="5">
    <source>
        <dbReference type="ARBA" id="ARBA00023242"/>
    </source>
</evidence>
<dbReference type="GO" id="GO:0005634">
    <property type="term" value="C:nucleus"/>
    <property type="evidence" value="ECO:0007669"/>
    <property type="project" value="UniProtKB-SubCell"/>
</dbReference>
<comment type="caution">
    <text evidence="7">The sequence shown here is derived from an EMBL/GenBank/DDBJ whole genome shotgun (WGS) entry which is preliminary data.</text>
</comment>
<accession>A0A9P7G6I3</accession>
<keyword evidence="3" id="KW-0963">Cytoplasm</keyword>
<feature type="region of interest" description="Disordered" evidence="6">
    <location>
        <begin position="645"/>
        <end position="701"/>
    </location>
</feature>
<feature type="region of interest" description="Disordered" evidence="6">
    <location>
        <begin position="331"/>
        <end position="355"/>
    </location>
</feature>
<dbReference type="GO" id="GO:0005737">
    <property type="term" value="C:cytoplasm"/>
    <property type="evidence" value="ECO:0007669"/>
    <property type="project" value="UniProtKB-SubCell"/>
</dbReference>
<dbReference type="SUPFAM" id="SSF48371">
    <property type="entry name" value="ARM repeat"/>
    <property type="match status" value="2"/>
</dbReference>
<keyword evidence="4" id="KW-0677">Repeat</keyword>
<dbReference type="Proteomes" id="UP000775547">
    <property type="component" value="Unassembled WGS sequence"/>
</dbReference>
<evidence type="ECO:0000313" key="8">
    <source>
        <dbReference type="Proteomes" id="UP000775547"/>
    </source>
</evidence>
<evidence type="ECO:0000256" key="6">
    <source>
        <dbReference type="SAM" id="MobiDB-lite"/>
    </source>
</evidence>
<dbReference type="PANTHER" id="PTHR15651">
    <property type="entry name" value="ARMADILLO REPEAT-CONTAINING PROTEIN 8"/>
    <property type="match status" value="1"/>
</dbReference>
<dbReference type="InterPro" id="IPR000357">
    <property type="entry name" value="HEAT"/>
</dbReference>
<reference evidence="7" key="1">
    <citation type="submission" date="2020-07" db="EMBL/GenBank/DDBJ databases">
        <authorList>
            <person name="Nieuwenhuis M."/>
            <person name="Van De Peppel L.J.J."/>
        </authorList>
    </citation>
    <scope>NUCLEOTIDE SEQUENCE</scope>
    <source>
        <strain evidence="7">AP01</strain>
        <tissue evidence="7">Mycelium</tissue>
    </source>
</reference>
<feature type="compositionally biased region" description="Low complexity" evidence="6">
    <location>
        <begin position="331"/>
        <end position="343"/>
    </location>
</feature>
<feature type="compositionally biased region" description="Low complexity" evidence="6">
    <location>
        <begin position="239"/>
        <end position="263"/>
    </location>
</feature>
<keyword evidence="8" id="KW-1185">Reference proteome</keyword>
<feature type="region of interest" description="Disordered" evidence="6">
    <location>
        <begin position="539"/>
        <end position="564"/>
    </location>
</feature>
<proteinExistence type="predicted"/>
<feature type="compositionally biased region" description="Low complexity" evidence="6">
    <location>
        <begin position="665"/>
        <end position="701"/>
    </location>
</feature>
<comment type="subcellular location">
    <subcellularLocation>
        <location evidence="2">Cytoplasm</location>
    </subcellularLocation>
    <subcellularLocation>
        <location evidence="1">Nucleus</location>
    </subcellularLocation>
</comment>
<feature type="region of interest" description="Disordered" evidence="6">
    <location>
        <begin position="220"/>
        <end position="284"/>
    </location>
</feature>
<evidence type="ECO:0000313" key="7">
    <source>
        <dbReference type="EMBL" id="KAG5641412.1"/>
    </source>
</evidence>
<dbReference type="GO" id="GO:0034657">
    <property type="term" value="C:GID complex"/>
    <property type="evidence" value="ECO:0007669"/>
    <property type="project" value="TreeGrafter"/>
</dbReference>
<feature type="compositionally biased region" description="Low complexity" evidence="6">
    <location>
        <begin position="546"/>
        <end position="557"/>
    </location>
</feature>
<name>A0A9P7G6I3_9AGAR</name>
<dbReference type="EMBL" id="JABCKV010000317">
    <property type="protein sequence ID" value="KAG5641412.1"/>
    <property type="molecule type" value="Genomic_DNA"/>
</dbReference>
<reference evidence="7" key="2">
    <citation type="submission" date="2021-10" db="EMBL/GenBank/DDBJ databases">
        <title>Phylogenomics reveals ancestral predisposition of the termite-cultivated fungus Termitomyces towards a domesticated lifestyle.</title>
        <authorList>
            <person name="Auxier B."/>
            <person name="Grum-Grzhimaylo A."/>
            <person name="Cardenas M.E."/>
            <person name="Lodge J.D."/>
            <person name="Laessoe T."/>
            <person name="Pedersen O."/>
            <person name="Smith M.E."/>
            <person name="Kuyper T.W."/>
            <person name="Franco-Molano E.A."/>
            <person name="Baroni T.J."/>
            <person name="Aanen D.K."/>
        </authorList>
    </citation>
    <scope>NUCLEOTIDE SEQUENCE</scope>
    <source>
        <strain evidence="7">AP01</strain>
        <tissue evidence="7">Mycelium</tissue>
    </source>
</reference>
<feature type="compositionally biased region" description="Polar residues" evidence="6">
    <location>
        <begin position="439"/>
        <end position="450"/>
    </location>
</feature>
<dbReference type="Pfam" id="PF02985">
    <property type="entry name" value="HEAT"/>
    <property type="match status" value="1"/>
</dbReference>
<evidence type="ECO:0000256" key="1">
    <source>
        <dbReference type="ARBA" id="ARBA00004123"/>
    </source>
</evidence>
<feature type="compositionally biased region" description="Gly residues" evidence="6">
    <location>
        <begin position="802"/>
        <end position="812"/>
    </location>
</feature>
<feature type="region of interest" description="Disordered" evidence="6">
    <location>
        <begin position="413"/>
        <end position="455"/>
    </location>
</feature>
<dbReference type="InterPro" id="IPR011989">
    <property type="entry name" value="ARM-like"/>
</dbReference>
<dbReference type="AlphaFoldDB" id="A0A9P7G6I3"/>
<evidence type="ECO:0000256" key="2">
    <source>
        <dbReference type="ARBA" id="ARBA00004496"/>
    </source>
</evidence>
<sequence length="1098" mass="113798">MDLPAPQLTLSHLRKLKNSVIGNPSAKRALVRDPVFIQSLIECLSKSPVPTPTQSHEDIRIEAAHVIASLSYGSPPPLAPLLTPSAHAPRTLLRALALLTPADPPALRPALLRALRVLAAGIAEVASGRGAGGEGLGPWLGGGEGQGEVEGVEEWDLVEEARAGVEMIFSPEALDTLLPMLSPSPSPTSSSTQIQVQTTLAHLLASALLTPTHRRAVASWRLPSTSSDPSSLPIPIPSTPSSSSSAHPYPIPSTSTGTSTSPTTRRRGWETAVPKNKTREQRRLGCVPRTLVGLLKSRDVKLQEASLTALAAFARDTPDIATLLARPLVSSSSSTSASSTPSGAGSGGSTSAGPGEAPLSTVLALTKSRNTDVQLAACLWCVSLSCVSLSLFSHANSPPKPNSATHILRATSPTTSFSHSHSHSSHPTHTHTLPHFHYPNSTSPSHSGPQQEEEDTARTVIHIVNRVLEVNSGAGASVKQKSRACWVLYHLTTDAPTLSQHAFDLGCLARLLSVLLALPLPPALPREMRDLARVSVGEGEVLPGMPTSSTSLPSSSTGEGDMGTTTTRVYKPPLDLNGNGDVVMTDVGGAGGGGGGKGKDEEEWEWEEPEGFAGLREAALTAIASMSLFDNDIRRALTDPLSSGSLQPFITSSPASQPPTPPPFSSSSTTTTIPPTSASTTTTTTSITSPPTSASTTAANLGPDAPPLIPLLLFALAHPAPGVRCAACQCVRALTRAVAVLRTSIVDSGLGMGVWRVCVKGRGRSSKTTTAGGGKGEGKGKARNGASDSVLGPGQEEDGEEQGGAVGAVGRGGRGEEEDKRVLYAALAVLCNLLADFSPLRPVLLADGLLPRLREFLGPDSDSPGVGAGAVGAGVVTGEWAYPTSPPGGAAWTNEYPAAYTEPEFVGGGGAPYRVAVTHSRLEGDGDGGYGGPEDAPLRTNALWALKNLVCRSTGEVKRMVRREIGWGRVLRLTHDPNAQVREQAFHVLRNVAEDEEGARILLEPGPGGFEPGVLMERVAGALILGLRSPPGTIGGAGVAAAGAGEDVLVQAAYLLANISNGSDAHVEVILAHPQVLSALHGALTAAKHEPKYEHEHE</sequence>
<dbReference type="InterPro" id="IPR016024">
    <property type="entry name" value="ARM-type_fold"/>
</dbReference>
<gene>
    <name evidence="7" type="ORF">DXG03_005268</name>
</gene>
<dbReference type="PANTHER" id="PTHR15651:SF7">
    <property type="entry name" value="ARMADILLO REPEAT-CONTAINING PROTEIN 8"/>
    <property type="match status" value="1"/>
</dbReference>
<protein>
    <recommendedName>
        <fullName evidence="9">Armadillo repeat-containing protein 8</fullName>
    </recommendedName>
</protein>
<evidence type="ECO:0000256" key="4">
    <source>
        <dbReference type="ARBA" id="ARBA00022737"/>
    </source>
</evidence>
<dbReference type="Gene3D" id="1.25.10.10">
    <property type="entry name" value="Leucine-rich Repeat Variant"/>
    <property type="match status" value="4"/>
</dbReference>
<dbReference type="GO" id="GO:0043161">
    <property type="term" value="P:proteasome-mediated ubiquitin-dependent protein catabolic process"/>
    <property type="evidence" value="ECO:0007669"/>
    <property type="project" value="TreeGrafter"/>
</dbReference>
<feature type="region of interest" description="Disordered" evidence="6">
    <location>
        <begin position="764"/>
        <end position="813"/>
    </location>
</feature>